<protein>
    <submittedName>
        <fullName evidence="1">Uncharacterized protein</fullName>
    </submittedName>
</protein>
<gene>
    <name evidence="1" type="ORF">FS320_13690</name>
</gene>
<accession>A0A5N7MGP6</accession>
<reference evidence="1 2" key="1">
    <citation type="journal article" date="2019" name="Syst. Appl. Microbiol.">
        <title>Microvirga tunisiensis sp. nov., a root nodule symbiotic bacterium isolated from Lupinus micranthus and L. luteus grown in Northern Tunisia.</title>
        <authorList>
            <person name="Msaddak A."/>
            <person name="Rejili M."/>
            <person name="Duran D."/>
            <person name="Mars M."/>
            <person name="Palacios J.M."/>
            <person name="Ruiz-Argueso T."/>
            <person name="Rey L."/>
            <person name="Imperial J."/>
        </authorList>
    </citation>
    <scope>NUCLEOTIDE SEQUENCE [LARGE SCALE GENOMIC DNA]</scope>
    <source>
        <strain evidence="1 2">Lmie10</strain>
    </source>
</reference>
<organism evidence="1 2">
    <name type="scientific">Microvirga tunisiensis</name>
    <dbReference type="NCBI Taxonomy" id="2108360"/>
    <lineage>
        <taxon>Bacteria</taxon>
        <taxon>Pseudomonadati</taxon>
        <taxon>Pseudomonadota</taxon>
        <taxon>Alphaproteobacteria</taxon>
        <taxon>Hyphomicrobiales</taxon>
        <taxon>Methylobacteriaceae</taxon>
        <taxon>Microvirga</taxon>
    </lineage>
</organism>
<comment type="caution">
    <text evidence="1">The sequence shown here is derived from an EMBL/GenBank/DDBJ whole genome shotgun (WGS) entry which is preliminary data.</text>
</comment>
<proteinExistence type="predicted"/>
<keyword evidence="2" id="KW-1185">Reference proteome</keyword>
<dbReference type="EMBL" id="VOSK01000044">
    <property type="protein sequence ID" value="MPR26251.1"/>
    <property type="molecule type" value="Genomic_DNA"/>
</dbReference>
<dbReference type="RefSeq" id="WP_152712407.1">
    <property type="nucleotide sequence ID" value="NZ_VOSJ01000041.1"/>
</dbReference>
<name>A0A5N7MGP6_9HYPH</name>
<evidence type="ECO:0000313" key="2">
    <source>
        <dbReference type="Proteomes" id="UP000403266"/>
    </source>
</evidence>
<dbReference type="AlphaFoldDB" id="A0A5N7MGP6"/>
<dbReference type="Proteomes" id="UP000403266">
    <property type="component" value="Unassembled WGS sequence"/>
</dbReference>
<evidence type="ECO:0000313" key="1">
    <source>
        <dbReference type="EMBL" id="MPR26251.1"/>
    </source>
</evidence>
<sequence>MQAQPLKVLEGTGAALYPAAVGSGAVGVPDGLAPIAWPTPKTATGPCPVIDAPEALIGTIDPLLSRAIPSTFSKGP</sequence>